<name>J0XVD9_9BACT</name>
<dbReference type="Proteomes" id="UP000005113">
    <property type="component" value="Unassembled WGS sequence"/>
</dbReference>
<accession>J0XVD9</accession>
<dbReference type="HOGENOM" id="CLU_1365395_0_0_10"/>
<evidence type="ECO:0000256" key="1">
    <source>
        <dbReference type="SAM" id="SignalP"/>
    </source>
</evidence>
<evidence type="ECO:0000313" key="3">
    <source>
        <dbReference type="Proteomes" id="UP000005113"/>
    </source>
</evidence>
<proteinExistence type="predicted"/>
<sequence>MRRLVVLLCLLSTLVFGQESKNDVETFSFYDSWTLESVSYEDVIYLLPFDLIFNFDENGLYTLEFVEVDSFDRCGETIADFGYSYLSGRYYIVEKEDDVSFKFNAEQQTVFFEWIGAKRMRKYSDYRTSSMLGMSSISDISSYYWGWFCADDNLGEVDEFFLVYALNDIFKKGVCRVDFQKGKMSVRSKSGKTIIFLMRL</sequence>
<dbReference type="EMBL" id="JH719942">
    <property type="protein sequence ID" value="EJF52976.1"/>
    <property type="molecule type" value="Genomic_DNA"/>
</dbReference>
<evidence type="ECO:0000313" key="2">
    <source>
        <dbReference type="EMBL" id="EJF52976.1"/>
    </source>
</evidence>
<reference evidence="3" key="1">
    <citation type="journal article" date="2012" name="Stand. Genomic Sci.">
        <title>Permanent draft genome sequence of the gliding predator Saprospira grandis strain Sa g1 (= HR1).</title>
        <authorList>
            <person name="Mavromatis K."/>
            <person name="Chertkov O."/>
            <person name="Lapidus A."/>
            <person name="Nolan M."/>
            <person name="Lucas S."/>
            <person name="Tice H."/>
            <person name="Del Rio T.G."/>
            <person name="Cheng J.F."/>
            <person name="Han C."/>
            <person name="Tapia R."/>
            <person name="Bruce D."/>
            <person name="Goodwin L.A."/>
            <person name="Pitluck S."/>
            <person name="Huntemann M."/>
            <person name="Liolios K."/>
            <person name="Pagani I."/>
            <person name="Ivanova N."/>
            <person name="Mikhailova N."/>
            <person name="Pati A."/>
            <person name="Chen A."/>
            <person name="Palaniappan K."/>
            <person name="Land M."/>
            <person name="Brambilla E.M."/>
            <person name="Rohde M."/>
            <person name="Spring S."/>
            <person name="Goker M."/>
            <person name="Detter J.C."/>
            <person name="Bristow J."/>
            <person name="Eisen J.A."/>
            <person name="Markowitz V."/>
            <person name="Hugenholtz P."/>
            <person name="Kyrpides N.C."/>
            <person name="Klenk H.P."/>
            <person name="Woyke T."/>
        </authorList>
    </citation>
    <scope>NUCLEOTIDE SEQUENCE [LARGE SCALE GENOMIC DNA]</scope>
    <source>
        <strain evidence="3">DSM 2844</strain>
    </source>
</reference>
<feature type="signal peptide" evidence="1">
    <location>
        <begin position="1"/>
        <end position="17"/>
    </location>
</feature>
<protein>
    <recommendedName>
        <fullName evidence="4">Lipocalin-like domain-containing protein</fullName>
    </recommendedName>
</protein>
<keyword evidence="1" id="KW-0732">Signal</keyword>
<gene>
    <name evidence="2" type="ORF">SapgrDRAFT_1253</name>
</gene>
<dbReference type="RefSeq" id="WP_002658320.1">
    <property type="nucleotide sequence ID" value="NZ_JH719942.1"/>
</dbReference>
<feature type="chain" id="PRO_5003741672" description="Lipocalin-like domain-containing protein" evidence="1">
    <location>
        <begin position="18"/>
        <end position="200"/>
    </location>
</feature>
<organism evidence="2 3">
    <name type="scientific">Saprospira grandis DSM 2844</name>
    <dbReference type="NCBI Taxonomy" id="694433"/>
    <lineage>
        <taxon>Bacteria</taxon>
        <taxon>Pseudomonadati</taxon>
        <taxon>Bacteroidota</taxon>
        <taxon>Saprospiria</taxon>
        <taxon>Saprospirales</taxon>
        <taxon>Saprospiraceae</taxon>
        <taxon>Saprospira</taxon>
    </lineage>
</organism>
<evidence type="ECO:0008006" key="4">
    <source>
        <dbReference type="Google" id="ProtNLM"/>
    </source>
</evidence>
<dbReference type="AlphaFoldDB" id="J0XVD9"/>